<organism evidence="1 2">
    <name type="scientific">Hydnum rufescens UP504</name>
    <dbReference type="NCBI Taxonomy" id="1448309"/>
    <lineage>
        <taxon>Eukaryota</taxon>
        <taxon>Fungi</taxon>
        <taxon>Dikarya</taxon>
        <taxon>Basidiomycota</taxon>
        <taxon>Agaricomycotina</taxon>
        <taxon>Agaricomycetes</taxon>
        <taxon>Cantharellales</taxon>
        <taxon>Hydnaceae</taxon>
        <taxon>Hydnum</taxon>
    </lineage>
</organism>
<proteinExistence type="predicted"/>
<name>A0A9P6DVK0_9AGAM</name>
<protein>
    <submittedName>
        <fullName evidence="1">Uncharacterized protein</fullName>
    </submittedName>
</protein>
<evidence type="ECO:0000313" key="1">
    <source>
        <dbReference type="EMBL" id="KAF9512754.1"/>
    </source>
</evidence>
<dbReference type="Proteomes" id="UP000886523">
    <property type="component" value="Unassembled WGS sequence"/>
</dbReference>
<sequence>MATIDMPLSRSDAALVEEWASKYARYSDVSHAQATELRKQPERLRVAYKAVVNQWRFQSVTVGQRAEYMARMEDNCLKVPQSFADRIEILFSANCVLHAIECWTIPAQSNRVQVQYDKRKNELLEQLRIQWEIPPQARNISPSVPTHPLDSSEVDEFQRNPSSLLGKEFVHLVAVGDDEARRAYAVVEFGRGEEVGWWFRICYEDTRELERLEPGGNG</sequence>
<comment type="caution">
    <text evidence="1">The sequence shown here is derived from an EMBL/GenBank/DDBJ whole genome shotgun (WGS) entry which is preliminary data.</text>
</comment>
<reference evidence="1" key="1">
    <citation type="journal article" date="2020" name="Nat. Commun.">
        <title>Large-scale genome sequencing of mycorrhizal fungi provides insights into the early evolution of symbiotic traits.</title>
        <authorList>
            <person name="Miyauchi S."/>
            <person name="Kiss E."/>
            <person name="Kuo A."/>
            <person name="Drula E."/>
            <person name="Kohler A."/>
            <person name="Sanchez-Garcia M."/>
            <person name="Morin E."/>
            <person name="Andreopoulos B."/>
            <person name="Barry K.W."/>
            <person name="Bonito G."/>
            <person name="Buee M."/>
            <person name="Carver A."/>
            <person name="Chen C."/>
            <person name="Cichocki N."/>
            <person name="Clum A."/>
            <person name="Culley D."/>
            <person name="Crous P.W."/>
            <person name="Fauchery L."/>
            <person name="Girlanda M."/>
            <person name="Hayes R.D."/>
            <person name="Keri Z."/>
            <person name="LaButti K."/>
            <person name="Lipzen A."/>
            <person name="Lombard V."/>
            <person name="Magnuson J."/>
            <person name="Maillard F."/>
            <person name="Murat C."/>
            <person name="Nolan M."/>
            <person name="Ohm R.A."/>
            <person name="Pangilinan J."/>
            <person name="Pereira M.F."/>
            <person name="Perotto S."/>
            <person name="Peter M."/>
            <person name="Pfister S."/>
            <person name="Riley R."/>
            <person name="Sitrit Y."/>
            <person name="Stielow J.B."/>
            <person name="Szollosi G."/>
            <person name="Zifcakova L."/>
            <person name="Stursova M."/>
            <person name="Spatafora J.W."/>
            <person name="Tedersoo L."/>
            <person name="Vaario L.M."/>
            <person name="Yamada A."/>
            <person name="Yan M."/>
            <person name="Wang P."/>
            <person name="Xu J."/>
            <person name="Bruns T."/>
            <person name="Baldrian P."/>
            <person name="Vilgalys R."/>
            <person name="Dunand C."/>
            <person name="Henrissat B."/>
            <person name="Grigoriev I.V."/>
            <person name="Hibbett D."/>
            <person name="Nagy L.G."/>
            <person name="Martin F.M."/>
        </authorList>
    </citation>
    <scope>NUCLEOTIDE SEQUENCE</scope>
    <source>
        <strain evidence="1">UP504</strain>
    </source>
</reference>
<dbReference type="AlphaFoldDB" id="A0A9P6DVK0"/>
<dbReference type="OrthoDB" id="2737768at2759"/>
<keyword evidence="2" id="KW-1185">Reference proteome</keyword>
<gene>
    <name evidence="1" type="ORF">BS47DRAFT_1382786</name>
</gene>
<dbReference type="EMBL" id="MU128982">
    <property type="protein sequence ID" value="KAF9512754.1"/>
    <property type="molecule type" value="Genomic_DNA"/>
</dbReference>
<evidence type="ECO:0000313" key="2">
    <source>
        <dbReference type="Proteomes" id="UP000886523"/>
    </source>
</evidence>
<accession>A0A9P6DVK0</accession>